<feature type="transmembrane region" description="Helical" evidence="1">
    <location>
        <begin position="269"/>
        <end position="298"/>
    </location>
</feature>
<feature type="transmembrane region" description="Helical" evidence="1">
    <location>
        <begin position="318"/>
        <end position="337"/>
    </location>
</feature>
<reference evidence="2 3" key="1">
    <citation type="submission" date="2018-11" db="EMBL/GenBank/DDBJ databases">
        <title>Gordonia insulae sp. nov., isolated from an island soil.</title>
        <authorList>
            <person name="Kim Y.S."/>
            <person name="Kim S.B."/>
        </authorList>
    </citation>
    <scope>NUCLEOTIDE SEQUENCE [LARGE SCALE GENOMIC DNA]</scope>
    <source>
        <strain evidence="2 3">MMS17-SY073</strain>
    </source>
</reference>
<keyword evidence="3" id="KW-1185">Reference proteome</keyword>
<gene>
    <name evidence="2" type="ORF">D7316_04199</name>
</gene>
<organism evidence="2 3">
    <name type="scientific">Gordonia insulae</name>
    <dbReference type="NCBI Taxonomy" id="2420509"/>
    <lineage>
        <taxon>Bacteria</taxon>
        <taxon>Bacillati</taxon>
        <taxon>Actinomycetota</taxon>
        <taxon>Actinomycetes</taxon>
        <taxon>Mycobacteriales</taxon>
        <taxon>Gordoniaceae</taxon>
        <taxon>Gordonia</taxon>
    </lineage>
</organism>
<keyword evidence="1" id="KW-1133">Transmembrane helix</keyword>
<feature type="transmembrane region" description="Helical" evidence="1">
    <location>
        <begin position="199"/>
        <end position="222"/>
    </location>
</feature>
<evidence type="ECO:0000256" key="1">
    <source>
        <dbReference type="SAM" id="Phobius"/>
    </source>
</evidence>
<keyword evidence="1" id="KW-0472">Membrane</keyword>
<protein>
    <submittedName>
        <fullName evidence="2">Uncharacterized protein</fullName>
    </submittedName>
</protein>
<accession>A0A3G8JR59</accession>
<dbReference type="Proteomes" id="UP000271469">
    <property type="component" value="Chromosome"/>
</dbReference>
<dbReference type="KEGG" id="gom:D7316_04199"/>
<dbReference type="EMBL" id="CP033972">
    <property type="protein sequence ID" value="AZG47587.1"/>
    <property type="molecule type" value="Genomic_DNA"/>
</dbReference>
<proteinExistence type="predicted"/>
<dbReference type="AlphaFoldDB" id="A0A3G8JR59"/>
<sequence length="361" mass="39136">MRWLSGTVAGYAKTMQIERTATRLDGVRIVTETGPPCAATERAEARVRQLVEDEGMRFRDTIVTEHTTLQMSPYDDLDAGLVSEPRDDLEAVVFVTEMPRVRGRQVVVAEVDHQRSAAVISVPSLGPLPGRALATCIAAIIARLRGRSNRGTGPTVGRWVSDDGDGSTEYLVCGGAVSRARVVLGMVGGNRPWRLIPTLTGLTAAAAAAASFGIFFSSIWSMANSLSAWRLSAISLLSVALTTAWLIVNNKLWERRGDMSKWRARLFNTVTVCTVLFSSVVLYVGLFVATLVAALFVIDSSFMADQLGFPVNVGNYVLLAWLATSMGMFAGGLGSSADSYDDVLRATYGHRERKRRRRAGK</sequence>
<keyword evidence="1" id="KW-0812">Transmembrane</keyword>
<evidence type="ECO:0000313" key="2">
    <source>
        <dbReference type="EMBL" id="AZG47587.1"/>
    </source>
</evidence>
<name>A0A3G8JR59_9ACTN</name>
<feature type="transmembrane region" description="Helical" evidence="1">
    <location>
        <begin position="228"/>
        <end position="248"/>
    </location>
</feature>
<evidence type="ECO:0000313" key="3">
    <source>
        <dbReference type="Proteomes" id="UP000271469"/>
    </source>
</evidence>